<comment type="caution">
    <text evidence="2">The sequence shown here is derived from an EMBL/GenBank/DDBJ whole genome shotgun (WGS) entry which is preliminary data.</text>
</comment>
<accession>A0A6G0WQD7</accession>
<dbReference type="EMBL" id="VJMJ01000163">
    <property type="protein sequence ID" value="KAF0729591.1"/>
    <property type="molecule type" value="Genomic_DNA"/>
</dbReference>
<dbReference type="Gene3D" id="1.10.239.10">
    <property type="entry name" value="Elicitin domain"/>
    <property type="match status" value="1"/>
</dbReference>
<dbReference type="Proteomes" id="UP000481153">
    <property type="component" value="Unassembled WGS sequence"/>
</dbReference>
<evidence type="ECO:0000256" key="1">
    <source>
        <dbReference type="SAM" id="SignalP"/>
    </source>
</evidence>
<gene>
    <name evidence="2" type="ORF">Ae201684_012858</name>
</gene>
<organism evidence="2 3">
    <name type="scientific">Aphanomyces euteiches</name>
    <dbReference type="NCBI Taxonomy" id="100861"/>
    <lineage>
        <taxon>Eukaryota</taxon>
        <taxon>Sar</taxon>
        <taxon>Stramenopiles</taxon>
        <taxon>Oomycota</taxon>
        <taxon>Saprolegniomycetes</taxon>
        <taxon>Saprolegniales</taxon>
        <taxon>Verrucalvaceae</taxon>
        <taxon>Aphanomyces</taxon>
    </lineage>
</organism>
<name>A0A6G0WQD7_9STRA</name>
<dbReference type="InterPro" id="IPR036470">
    <property type="entry name" value="Elicitin_sf"/>
</dbReference>
<evidence type="ECO:0000313" key="3">
    <source>
        <dbReference type="Proteomes" id="UP000481153"/>
    </source>
</evidence>
<sequence>MVSMVHQALAAVFLGCLALVSATACESNVLFVVMVPLAARYPACEALTNFSFTDVLVGKPPTADQATAMRKIVNCTDLARDIKAHVASLENCTIQGQSTADVAKMDLPDVLQLLVTSLPTPIPTPASSQSVSIAYSLRYPSVVVVSSVLLSYCLL</sequence>
<evidence type="ECO:0000313" key="2">
    <source>
        <dbReference type="EMBL" id="KAF0729591.1"/>
    </source>
</evidence>
<dbReference type="VEuPathDB" id="FungiDB:AeMF1_013056"/>
<feature type="chain" id="PRO_5026335780" description="Elicitin-like protein" evidence="1">
    <location>
        <begin position="23"/>
        <end position="155"/>
    </location>
</feature>
<reference evidence="2 3" key="1">
    <citation type="submission" date="2019-07" db="EMBL/GenBank/DDBJ databases">
        <title>Genomics analysis of Aphanomyces spp. identifies a new class of oomycete effector associated with host adaptation.</title>
        <authorList>
            <person name="Gaulin E."/>
        </authorList>
    </citation>
    <scope>NUCLEOTIDE SEQUENCE [LARGE SCALE GENOMIC DNA]</scope>
    <source>
        <strain evidence="2 3">ATCC 201684</strain>
    </source>
</reference>
<feature type="signal peptide" evidence="1">
    <location>
        <begin position="1"/>
        <end position="22"/>
    </location>
</feature>
<protein>
    <recommendedName>
        <fullName evidence="4">Elicitin-like protein</fullName>
    </recommendedName>
</protein>
<keyword evidence="3" id="KW-1185">Reference proteome</keyword>
<evidence type="ECO:0008006" key="4">
    <source>
        <dbReference type="Google" id="ProtNLM"/>
    </source>
</evidence>
<dbReference type="GO" id="GO:0005576">
    <property type="term" value="C:extracellular region"/>
    <property type="evidence" value="ECO:0007669"/>
    <property type="project" value="InterPro"/>
</dbReference>
<keyword evidence="1" id="KW-0732">Signal</keyword>
<proteinExistence type="predicted"/>
<dbReference type="AlphaFoldDB" id="A0A6G0WQD7"/>